<reference evidence="2" key="1">
    <citation type="submission" date="2018-05" db="EMBL/GenBank/DDBJ databases">
        <authorList>
            <person name="Lanie J.A."/>
            <person name="Ng W.-L."/>
            <person name="Kazmierczak K.M."/>
            <person name="Andrzejewski T.M."/>
            <person name="Davidsen T.M."/>
            <person name="Wayne K.J."/>
            <person name="Tettelin H."/>
            <person name="Glass J.I."/>
            <person name="Rusch D."/>
            <person name="Podicherti R."/>
            <person name="Tsui H.-C.T."/>
            <person name="Winkler M.E."/>
        </authorList>
    </citation>
    <scope>NUCLEOTIDE SEQUENCE</scope>
</reference>
<feature type="non-terminal residue" evidence="2">
    <location>
        <position position="31"/>
    </location>
</feature>
<dbReference type="AlphaFoldDB" id="A0A382AX57"/>
<name>A0A382AX57_9ZZZZ</name>
<gene>
    <name evidence="2" type="ORF">METZ01_LOCUS158882</name>
</gene>
<dbReference type="EMBL" id="UINC01027190">
    <property type="protein sequence ID" value="SVB06028.1"/>
    <property type="molecule type" value="Genomic_DNA"/>
</dbReference>
<accession>A0A382AX57</accession>
<proteinExistence type="predicted"/>
<organism evidence="2">
    <name type="scientific">marine metagenome</name>
    <dbReference type="NCBI Taxonomy" id="408172"/>
    <lineage>
        <taxon>unclassified sequences</taxon>
        <taxon>metagenomes</taxon>
        <taxon>ecological metagenomes</taxon>
    </lineage>
</organism>
<evidence type="ECO:0000256" key="1">
    <source>
        <dbReference type="SAM" id="MobiDB-lite"/>
    </source>
</evidence>
<feature type="region of interest" description="Disordered" evidence="1">
    <location>
        <begin position="1"/>
        <end position="31"/>
    </location>
</feature>
<evidence type="ECO:0000313" key="2">
    <source>
        <dbReference type="EMBL" id="SVB06028.1"/>
    </source>
</evidence>
<protein>
    <submittedName>
        <fullName evidence="2">Uncharacterized protein</fullName>
    </submittedName>
</protein>
<sequence length="31" mass="3178">MSLASFAALPTDPHPTPRVPPTSGLGLLGYL</sequence>
<feature type="non-terminal residue" evidence="2">
    <location>
        <position position="1"/>
    </location>
</feature>